<dbReference type="AlphaFoldDB" id="A0A644V4J2"/>
<proteinExistence type="inferred from homology"/>
<evidence type="ECO:0000259" key="9">
    <source>
        <dbReference type="Pfam" id="PF00482"/>
    </source>
</evidence>
<feature type="domain" description="Type II secretion system protein GspF" evidence="9">
    <location>
        <begin position="274"/>
        <end position="396"/>
    </location>
</feature>
<organism evidence="10">
    <name type="scientific">bioreactor metagenome</name>
    <dbReference type="NCBI Taxonomy" id="1076179"/>
    <lineage>
        <taxon>unclassified sequences</taxon>
        <taxon>metagenomes</taxon>
        <taxon>ecological metagenomes</taxon>
    </lineage>
</organism>
<dbReference type="FunFam" id="1.20.81.30:FF:000001">
    <property type="entry name" value="Type II secretion system protein F"/>
    <property type="match status" value="2"/>
</dbReference>
<keyword evidence="3" id="KW-1003">Cell membrane</keyword>
<dbReference type="InterPro" id="IPR018076">
    <property type="entry name" value="T2SS_GspF_dom"/>
</dbReference>
<dbReference type="PANTHER" id="PTHR30012:SF0">
    <property type="entry name" value="TYPE II SECRETION SYSTEM PROTEIN F-RELATED"/>
    <property type="match status" value="1"/>
</dbReference>
<dbReference type="PRINTS" id="PR00812">
    <property type="entry name" value="BCTERIALGSPF"/>
</dbReference>
<dbReference type="Pfam" id="PF00482">
    <property type="entry name" value="T2SSF"/>
    <property type="match status" value="2"/>
</dbReference>
<dbReference type="InterPro" id="IPR042094">
    <property type="entry name" value="T2SS_GspF_sf"/>
</dbReference>
<comment type="similarity">
    <text evidence="2">Belongs to the GSP F family.</text>
</comment>
<evidence type="ECO:0000256" key="8">
    <source>
        <dbReference type="SAM" id="Phobius"/>
    </source>
</evidence>
<evidence type="ECO:0000256" key="2">
    <source>
        <dbReference type="ARBA" id="ARBA00005745"/>
    </source>
</evidence>
<comment type="subcellular location">
    <subcellularLocation>
        <location evidence="1">Cell inner membrane</location>
        <topology evidence="1">Multi-pass membrane protein</topology>
    </subcellularLocation>
</comment>
<evidence type="ECO:0000256" key="5">
    <source>
        <dbReference type="ARBA" id="ARBA00022692"/>
    </source>
</evidence>
<keyword evidence="5 8" id="KW-0812">Transmembrane</keyword>
<comment type="caution">
    <text evidence="10">The sequence shown here is derived from an EMBL/GenBank/DDBJ whole genome shotgun (WGS) entry which is preliminary data.</text>
</comment>
<feature type="transmembrane region" description="Helical" evidence="8">
    <location>
        <begin position="215"/>
        <end position="237"/>
    </location>
</feature>
<keyword evidence="7 8" id="KW-0472">Membrane</keyword>
<evidence type="ECO:0000256" key="7">
    <source>
        <dbReference type="ARBA" id="ARBA00023136"/>
    </source>
</evidence>
<name>A0A644V4J2_9ZZZZ</name>
<feature type="transmembrane region" description="Helical" evidence="8">
    <location>
        <begin position="170"/>
        <end position="195"/>
    </location>
</feature>
<sequence>MESFNFKARRKTGEVVVGVINAANEAAVAAYVRNQGLMVTKIAKTDVQKKYFWSGLFAGKITMYDVAIFCRQFATLVGAGVALVSAMDILIEQTDNIKLKAVISGVAQNVHKGASLSEAMNLYPKVFKPVMIHMIQAGEAGGILETVLEQLANQYEKDYRLRARLYSAMIYPAAVLCVAVLAVAVILTFVMPIFTDLFKSLNTEMPWPTRVVMDLSNFIKSGFGISFIIAFVASIYLGYRQACKSQKFCLRRDILLLKVPVLGKLYNKIIITRFAATFAGLSRSGVPILTALTVVSKAMGNLYAEKVLLEARSNVQKGLGLAGPMRKSKLFPSMVVNMISIGEETGSLDYMLDKVAVFYGNEVDDMTGRLQALLEPVLIIFMGIVVGFIAVAMLLPMFDIVTKVGNL</sequence>
<accession>A0A644V4J2</accession>
<evidence type="ECO:0000256" key="1">
    <source>
        <dbReference type="ARBA" id="ARBA00004429"/>
    </source>
</evidence>
<feature type="domain" description="Type II secretion system protein GspF" evidence="9">
    <location>
        <begin position="69"/>
        <end position="192"/>
    </location>
</feature>
<protein>
    <submittedName>
        <fullName evidence="10">Type II secretion system protein F</fullName>
    </submittedName>
</protein>
<gene>
    <name evidence="10" type="primary">epsF_5</name>
    <name evidence="10" type="ORF">SDC9_32181</name>
</gene>
<evidence type="ECO:0000256" key="6">
    <source>
        <dbReference type="ARBA" id="ARBA00022989"/>
    </source>
</evidence>
<dbReference type="Gene3D" id="1.20.81.30">
    <property type="entry name" value="Type II secretion system (T2SS), domain F"/>
    <property type="match status" value="2"/>
</dbReference>
<dbReference type="InterPro" id="IPR003004">
    <property type="entry name" value="GspF/PilC"/>
</dbReference>
<dbReference type="EMBL" id="VSSQ01000218">
    <property type="protein sequence ID" value="MPL86204.1"/>
    <property type="molecule type" value="Genomic_DNA"/>
</dbReference>
<dbReference type="PANTHER" id="PTHR30012">
    <property type="entry name" value="GENERAL SECRETION PATHWAY PROTEIN"/>
    <property type="match status" value="1"/>
</dbReference>
<feature type="transmembrane region" description="Helical" evidence="8">
    <location>
        <begin position="377"/>
        <end position="398"/>
    </location>
</feature>
<keyword evidence="4" id="KW-0997">Cell inner membrane</keyword>
<evidence type="ECO:0000256" key="3">
    <source>
        <dbReference type="ARBA" id="ARBA00022475"/>
    </source>
</evidence>
<evidence type="ECO:0000256" key="4">
    <source>
        <dbReference type="ARBA" id="ARBA00022519"/>
    </source>
</evidence>
<keyword evidence="6 8" id="KW-1133">Transmembrane helix</keyword>
<dbReference type="GO" id="GO:0005886">
    <property type="term" value="C:plasma membrane"/>
    <property type="evidence" value="ECO:0007669"/>
    <property type="project" value="UniProtKB-SubCell"/>
</dbReference>
<evidence type="ECO:0000313" key="10">
    <source>
        <dbReference type="EMBL" id="MPL86204.1"/>
    </source>
</evidence>
<reference evidence="10" key="1">
    <citation type="submission" date="2019-08" db="EMBL/GenBank/DDBJ databases">
        <authorList>
            <person name="Kucharzyk K."/>
            <person name="Murdoch R.W."/>
            <person name="Higgins S."/>
            <person name="Loffler F."/>
        </authorList>
    </citation>
    <scope>NUCLEOTIDE SEQUENCE</scope>
</reference>